<organism evidence="4 5">
    <name type="scientific">Engystomops pustulosus</name>
    <name type="common">Tungara frog</name>
    <name type="synonym">Physalaemus pustulosus</name>
    <dbReference type="NCBI Taxonomy" id="76066"/>
    <lineage>
        <taxon>Eukaryota</taxon>
        <taxon>Metazoa</taxon>
        <taxon>Chordata</taxon>
        <taxon>Craniata</taxon>
        <taxon>Vertebrata</taxon>
        <taxon>Euteleostomi</taxon>
        <taxon>Amphibia</taxon>
        <taxon>Batrachia</taxon>
        <taxon>Anura</taxon>
        <taxon>Neobatrachia</taxon>
        <taxon>Hyloidea</taxon>
        <taxon>Leptodactylidae</taxon>
        <taxon>Leiuperinae</taxon>
        <taxon>Engystomops</taxon>
    </lineage>
</organism>
<dbReference type="Gene3D" id="1.20.930.20">
    <property type="entry name" value="Adaptor protein Cbl, N-terminal domain"/>
    <property type="match status" value="1"/>
</dbReference>
<keyword evidence="5" id="KW-1185">Reference proteome</keyword>
<dbReference type="Gene3D" id="1.10.510.10">
    <property type="entry name" value="Transferase(Phosphotransferase) domain 1"/>
    <property type="match status" value="1"/>
</dbReference>
<feature type="domain" description="Protein kinase" evidence="3">
    <location>
        <begin position="193"/>
        <end position="455"/>
    </location>
</feature>
<dbReference type="GO" id="GO:0004672">
    <property type="term" value="F:protein kinase activity"/>
    <property type="evidence" value="ECO:0007669"/>
    <property type="project" value="InterPro"/>
</dbReference>
<dbReference type="Gene3D" id="3.30.200.20">
    <property type="entry name" value="Phosphorylase Kinase, domain 1"/>
    <property type="match status" value="1"/>
</dbReference>
<dbReference type="EMBL" id="WNYA01000007">
    <property type="protein sequence ID" value="KAG8562426.1"/>
    <property type="molecule type" value="Genomic_DNA"/>
</dbReference>
<evidence type="ECO:0000256" key="1">
    <source>
        <dbReference type="ARBA" id="ARBA00022741"/>
    </source>
</evidence>
<dbReference type="GO" id="GO:0097527">
    <property type="term" value="P:necroptotic signaling pathway"/>
    <property type="evidence" value="ECO:0007669"/>
    <property type="project" value="TreeGrafter"/>
</dbReference>
<dbReference type="Pfam" id="PF22215">
    <property type="entry name" value="MLKL_N"/>
    <property type="match status" value="1"/>
</dbReference>
<evidence type="ECO:0000313" key="4">
    <source>
        <dbReference type="EMBL" id="KAG8562426.1"/>
    </source>
</evidence>
<dbReference type="InterPro" id="IPR054000">
    <property type="entry name" value="MLKL_N"/>
</dbReference>
<dbReference type="SUPFAM" id="SSF56112">
    <property type="entry name" value="Protein kinase-like (PK-like)"/>
    <property type="match status" value="1"/>
</dbReference>
<evidence type="ECO:0000259" key="3">
    <source>
        <dbReference type="PROSITE" id="PS50011"/>
    </source>
</evidence>
<comment type="caution">
    <text evidence="4">The sequence shown here is derived from an EMBL/GenBank/DDBJ whole genome shotgun (WGS) entry which is preliminary data.</text>
</comment>
<dbReference type="Pfam" id="PF07714">
    <property type="entry name" value="PK_Tyr_Ser-Thr"/>
    <property type="match status" value="1"/>
</dbReference>
<dbReference type="InterPro" id="IPR059179">
    <property type="entry name" value="MLKL-like_MCAfunc"/>
</dbReference>
<dbReference type="PANTHER" id="PTHR44329">
    <property type="entry name" value="SERINE/THREONINE-PROTEIN KINASE TNNI3K-RELATED"/>
    <property type="match status" value="1"/>
</dbReference>
<name>A0AAV7ALK1_ENGPU</name>
<dbReference type="FunFam" id="3.30.200.20:FF:000437">
    <property type="entry name" value="Mixed lineage kinase domain-like pseudokinase"/>
    <property type="match status" value="1"/>
</dbReference>
<dbReference type="Proteomes" id="UP000824782">
    <property type="component" value="Unassembled WGS sequence"/>
</dbReference>
<accession>A0AAV7ALK1</accession>
<keyword evidence="2" id="KW-0067">ATP-binding</keyword>
<dbReference type="PROSITE" id="PS50011">
    <property type="entry name" value="PROTEIN_KINASE_DOM"/>
    <property type="match status" value="1"/>
</dbReference>
<dbReference type="InterPro" id="IPR000719">
    <property type="entry name" value="Prot_kinase_dom"/>
</dbReference>
<proteinExistence type="predicted"/>
<dbReference type="InterPro" id="IPR036537">
    <property type="entry name" value="Adaptor_Cbl_N_dom_sf"/>
</dbReference>
<dbReference type="InterPro" id="IPR001245">
    <property type="entry name" value="Ser-Thr/Tyr_kinase_cat_dom"/>
</dbReference>
<dbReference type="AlphaFoldDB" id="A0AAV7ALK1"/>
<dbReference type="PANTHER" id="PTHR44329:SF298">
    <property type="entry name" value="MIXED LINEAGE KINASE DOMAIN-LIKE PROTEIN"/>
    <property type="match status" value="1"/>
</dbReference>
<dbReference type="InterPro" id="IPR051681">
    <property type="entry name" value="Ser/Thr_Kinases-Pseudokinases"/>
</dbReference>
<keyword evidence="1" id="KW-0547">Nucleotide-binding</keyword>
<dbReference type="GO" id="GO:0005524">
    <property type="term" value="F:ATP binding"/>
    <property type="evidence" value="ECO:0007669"/>
    <property type="project" value="UniProtKB-KW"/>
</dbReference>
<dbReference type="InterPro" id="IPR011009">
    <property type="entry name" value="Kinase-like_dom_sf"/>
</dbReference>
<dbReference type="CDD" id="cd21037">
    <property type="entry name" value="MLKL_NTD"/>
    <property type="match status" value="1"/>
</dbReference>
<gene>
    <name evidence="4" type="ORF">GDO81_015671</name>
</gene>
<reference evidence="4" key="1">
    <citation type="thesis" date="2020" institute="ProQuest LLC" country="789 East Eisenhower Parkway, Ann Arbor, MI, USA">
        <title>Comparative Genomics and Chromosome Evolution.</title>
        <authorList>
            <person name="Mudd A.B."/>
        </authorList>
    </citation>
    <scope>NUCLEOTIDE SEQUENCE</scope>
    <source>
        <strain evidence="4">237g6f4</strain>
        <tissue evidence="4">Blood</tissue>
    </source>
</reference>
<dbReference type="GO" id="GO:0007166">
    <property type="term" value="P:cell surface receptor signaling pathway"/>
    <property type="evidence" value="ECO:0007669"/>
    <property type="project" value="InterPro"/>
</dbReference>
<evidence type="ECO:0000256" key="2">
    <source>
        <dbReference type="ARBA" id="ARBA00022840"/>
    </source>
</evidence>
<evidence type="ECO:0000313" key="5">
    <source>
        <dbReference type="Proteomes" id="UP000824782"/>
    </source>
</evidence>
<protein>
    <recommendedName>
        <fullName evidence="3">Protein kinase domain-containing protein</fullName>
    </recommendedName>
</protein>
<sequence length="460" mass="52942">MDVLAQVLDIAQTIYGLCDQASSNKQQCRRLRKRIELLLMTSEALSKQKDKSEHLKEVMKELRVTLDNASCWVRKYSHRAWWRQILQANSIKEEFELINDRLGDAAEQLSLLLAVEHRAKFFHFFTENTRKRQNQKDIDEDLRELKNYLTENISSKMDNVEDGMNKILDDMAELKVLCKRSSWHITEIRATDLKRGSLLLEKPSHDLYLGEYHKSPVAIKVFKGQQIKNQDFILKTFKSESETMKKFECLNILRLYGICVDNSDSMPCYSLVMEYCQKGTLRELLEKEPGLSWERRVRMALDAARAVYRLHQTEMKAILHGSLSSCKFLVDGTYCVKLSGFELSKTESSLKRPSNAERRRRSSELVYIAPETLQDINAYDKRSEIYSLGVVLHEIATGKLPFHSSPATEDIPTVNEELFGSCPPVLHGIITSCMQRNPSDRPTTGVIVDLLIAHLNQCES</sequence>